<keyword evidence="6" id="KW-1185">Reference proteome</keyword>
<name>A0A426UT11_9ACTN</name>
<dbReference type="SMART" id="SM00895">
    <property type="entry name" value="FCD"/>
    <property type="match status" value="1"/>
</dbReference>
<proteinExistence type="predicted"/>
<dbReference type="PRINTS" id="PR00035">
    <property type="entry name" value="HTHGNTR"/>
</dbReference>
<accession>A0A426UT11</accession>
<dbReference type="InterPro" id="IPR000524">
    <property type="entry name" value="Tscrpt_reg_HTH_GntR"/>
</dbReference>
<dbReference type="InterPro" id="IPR011711">
    <property type="entry name" value="GntR_C"/>
</dbReference>
<reference evidence="5 6" key="1">
    <citation type="submission" date="2018-12" db="EMBL/GenBank/DDBJ databases">
        <title>Glycomyces sp. YIM 121974 draft genome.</title>
        <authorList>
            <person name="Li Q."/>
        </authorList>
    </citation>
    <scope>NUCLEOTIDE SEQUENCE [LARGE SCALE GENOMIC DNA]</scope>
    <source>
        <strain evidence="5 6">YIM 121974</strain>
    </source>
</reference>
<dbReference type="OrthoDB" id="7989071at2"/>
<dbReference type="PROSITE" id="PS50949">
    <property type="entry name" value="HTH_GNTR"/>
    <property type="match status" value="1"/>
</dbReference>
<feature type="domain" description="HTH gntR-type" evidence="4">
    <location>
        <begin position="1"/>
        <end position="69"/>
    </location>
</feature>
<dbReference type="PANTHER" id="PTHR43537">
    <property type="entry name" value="TRANSCRIPTIONAL REGULATOR, GNTR FAMILY"/>
    <property type="match status" value="1"/>
</dbReference>
<protein>
    <submittedName>
        <fullName evidence="5">FadR family transcriptional regulator</fullName>
    </submittedName>
</protein>
<evidence type="ECO:0000313" key="6">
    <source>
        <dbReference type="Proteomes" id="UP000277256"/>
    </source>
</evidence>
<dbReference type="Pfam" id="PF00392">
    <property type="entry name" value="GntR"/>
    <property type="match status" value="1"/>
</dbReference>
<evidence type="ECO:0000256" key="1">
    <source>
        <dbReference type="ARBA" id="ARBA00023015"/>
    </source>
</evidence>
<dbReference type="InterPro" id="IPR036388">
    <property type="entry name" value="WH-like_DNA-bd_sf"/>
</dbReference>
<dbReference type="GO" id="GO:0003677">
    <property type="term" value="F:DNA binding"/>
    <property type="evidence" value="ECO:0007669"/>
    <property type="project" value="UniProtKB-KW"/>
</dbReference>
<dbReference type="SUPFAM" id="SSF48008">
    <property type="entry name" value="GntR ligand-binding domain-like"/>
    <property type="match status" value="1"/>
</dbReference>
<gene>
    <name evidence="5" type="ORF">EIW28_20155</name>
</gene>
<dbReference type="SMART" id="SM00345">
    <property type="entry name" value="HTH_GNTR"/>
    <property type="match status" value="1"/>
</dbReference>
<dbReference type="InterPro" id="IPR036390">
    <property type="entry name" value="WH_DNA-bd_sf"/>
</dbReference>
<evidence type="ECO:0000259" key="4">
    <source>
        <dbReference type="PROSITE" id="PS50949"/>
    </source>
</evidence>
<evidence type="ECO:0000256" key="3">
    <source>
        <dbReference type="ARBA" id="ARBA00023163"/>
    </source>
</evidence>
<keyword evidence="2" id="KW-0238">DNA-binding</keyword>
<dbReference type="Pfam" id="PF07729">
    <property type="entry name" value="FCD"/>
    <property type="match status" value="1"/>
</dbReference>
<dbReference type="Gene3D" id="1.20.120.530">
    <property type="entry name" value="GntR ligand-binding domain-like"/>
    <property type="match status" value="1"/>
</dbReference>
<dbReference type="RefSeq" id="WP_125249521.1">
    <property type="nucleotide sequence ID" value="NZ_RSEB01000006.1"/>
</dbReference>
<dbReference type="InterPro" id="IPR008920">
    <property type="entry name" value="TF_FadR/GntR_C"/>
</dbReference>
<comment type="caution">
    <text evidence="5">The sequence shown here is derived from an EMBL/GenBank/DDBJ whole genome shotgun (WGS) entry which is preliminary data.</text>
</comment>
<dbReference type="CDD" id="cd07377">
    <property type="entry name" value="WHTH_GntR"/>
    <property type="match status" value="1"/>
</dbReference>
<evidence type="ECO:0000256" key="2">
    <source>
        <dbReference type="ARBA" id="ARBA00023125"/>
    </source>
</evidence>
<dbReference type="GO" id="GO:0003700">
    <property type="term" value="F:DNA-binding transcription factor activity"/>
    <property type="evidence" value="ECO:0007669"/>
    <property type="project" value="InterPro"/>
</dbReference>
<dbReference type="AlphaFoldDB" id="A0A426UT11"/>
<evidence type="ECO:0000313" key="5">
    <source>
        <dbReference type="EMBL" id="RRR96767.1"/>
    </source>
</evidence>
<dbReference type="PANTHER" id="PTHR43537:SF5">
    <property type="entry name" value="UXU OPERON TRANSCRIPTIONAL REGULATOR"/>
    <property type="match status" value="1"/>
</dbReference>
<keyword evidence="1" id="KW-0805">Transcription regulation</keyword>
<dbReference type="EMBL" id="RSEB01000006">
    <property type="protein sequence ID" value="RRR96767.1"/>
    <property type="molecule type" value="Genomic_DNA"/>
</dbReference>
<sequence length="234" mass="25903">MSRSDGVVNGIKRMIIEGELRSGERLPPEKRMCELLDVSRSTLREGLRALSSMGILHTRQGDGTYVTALDVTDLLTPLGFVVDLHREGRAHDVQIVRRLLESEAARLAASCITAESLVEMKDLLNETEQVLETEPVSLDRLVELDIAFHRIVAVGSGNQVLAGIAEALVSRSVRDQIWHGLREAGVVQRTHQEHKAIWLALEARDTEIARVRMANHLAGEEEALRRLRSAPGAT</sequence>
<dbReference type="Gene3D" id="1.10.10.10">
    <property type="entry name" value="Winged helix-like DNA-binding domain superfamily/Winged helix DNA-binding domain"/>
    <property type="match status" value="1"/>
</dbReference>
<organism evidence="5 6">
    <name type="scientific">Glycomyces terrestris</name>
    <dbReference type="NCBI Taxonomy" id="2493553"/>
    <lineage>
        <taxon>Bacteria</taxon>
        <taxon>Bacillati</taxon>
        <taxon>Actinomycetota</taxon>
        <taxon>Actinomycetes</taxon>
        <taxon>Glycomycetales</taxon>
        <taxon>Glycomycetaceae</taxon>
        <taxon>Glycomyces</taxon>
    </lineage>
</organism>
<dbReference type="Proteomes" id="UP000277256">
    <property type="component" value="Unassembled WGS sequence"/>
</dbReference>
<dbReference type="SUPFAM" id="SSF46785">
    <property type="entry name" value="Winged helix' DNA-binding domain"/>
    <property type="match status" value="1"/>
</dbReference>
<keyword evidence="3" id="KW-0804">Transcription</keyword>